<feature type="transmembrane region" description="Helical" evidence="7">
    <location>
        <begin position="12"/>
        <end position="34"/>
    </location>
</feature>
<feature type="transmembrane region" description="Helical" evidence="7">
    <location>
        <begin position="142"/>
        <end position="164"/>
    </location>
</feature>
<feature type="transmembrane region" description="Helical" evidence="7">
    <location>
        <begin position="293"/>
        <end position="311"/>
    </location>
</feature>
<dbReference type="PANTHER" id="PTHR23517">
    <property type="entry name" value="RESISTANCE PROTEIN MDTM, PUTATIVE-RELATED-RELATED"/>
    <property type="match status" value="1"/>
</dbReference>
<feature type="transmembrane region" description="Helical" evidence="7">
    <location>
        <begin position="170"/>
        <end position="188"/>
    </location>
</feature>
<dbReference type="InterPro" id="IPR011701">
    <property type="entry name" value="MFS"/>
</dbReference>
<feature type="transmembrane region" description="Helical" evidence="7">
    <location>
        <begin position="323"/>
        <end position="342"/>
    </location>
</feature>
<protein>
    <submittedName>
        <fullName evidence="9">Major facilitator superfamily MFS_1</fullName>
    </submittedName>
</protein>
<dbReference type="InterPro" id="IPR050171">
    <property type="entry name" value="MFS_Transporters"/>
</dbReference>
<keyword evidence="10" id="KW-1185">Reference proteome</keyword>
<feature type="transmembrane region" description="Helical" evidence="7">
    <location>
        <begin position="222"/>
        <end position="242"/>
    </location>
</feature>
<feature type="transmembrane region" description="Helical" evidence="7">
    <location>
        <begin position="84"/>
        <end position="103"/>
    </location>
</feature>
<feature type="transmembrane region" description="Helical" evidence="7">
    <location>
        <begin position="109"/>
        <end position="130"/>
    </location>
</feature>
<feature type="transmembrane region" description="Helical" evidence="7">
    <location>
        <begin position="254"/>
        <end position="273"/>
    </location>
</feature>
<evidence type="ECO:0000256" key="4">
    <source>
        <dbReference type="ARBA" id="ARBA00022692"/>
    </source>
</evidence>
<comment type="subcellular location">
    <subcellularLocation>
        <location evidence="1">Cell membrane</location>
        <topology evidence="1">Multi-pass membrane protein</topology>
    </subcellularLocation>
</comment>
<keyword evidence="6 7" id="KW-0472">Membrane</keyword>
<evidence type="ECO:0000256" key="6">
    <source>
        <dbReference type="ARBA" id="ARBA00023136"/>
    </source>
</evidence>
<keyword evidence="2" id="KW-0813">Transport</keyword>
<dbReference type="Proteomes" id="UP000000254">
    <property type="component" value="Chromosome"/>
</dbReference>
<evidence type="ECO:0000259" key="8">
    <source>
        <dbReference type="PROSITE" id="PS50850"/>
    </source>
</evidence>
<dbReference type="eggNOG" id="arCOG00130">
    <property type="taxonomic scope" value="Archaea"/>
</dbReference>
<dbReference type="HOGENOM" id="CLU_001265_5_12_2"/>
<evidence type="ECO:0000313" key="10">
    <source>
        <dbReference type="Proteomes" id="UP000000254"/>
    </source>
</evidence>
<dbReference type="PROSITE" id="PS50850">
    <property type="entry name" value="MFS"/>
    <property type="match status" value="1"/>
</dbReference>
<dbReference type="PANTHER" id="PTHR23517:SF3">
    <property type="entry name" value="INTEGRAL MEMBRANE TRANSPORT PROTEIN"/>
    <property type="match status" value="1"/>
</dbReference>
<dbReference type="GO" id="GO:0005886">
    <property type="term" value="C:plasma membrane"/>
    <property type="evidence" value="ECO:0007669"/>
    <property type="project" value="UniProtKB-SubCell"/>
</dbReference>
<reference evidence="10" key="1">
    <citation type="journal article" date="2009" name="BMC Genomics">
        <title>The complete genome sequence of Staphylothermus marinus reveals differences in sulfur metabolism among heterotrophic Crenarchaeota.</title>
        <authorList>
            <person name="Anderson I.J."/>
            <person name="Dharmarajan L."/>
            <person name="Rodriguez J."/>
            <person name="Hooper S."/>
            <person name="Porat I."/>
            <person name="Ulrich L.E."/>
            <person name="Elkins J.G."/>
            <person name="Mavromatis K."/>
            <person name="Sun H."/>
            <person name="Land M."/>
            <person name="Lapidus A."/>
            <person name="Lucas S."/>
            <person name="Barry K."/>
            <person name="Huber H."/>
            <person name="Zhulin I.B."/>
            <person name="Whitman W.B."/>
            <person name="Mukhopadhyay B."/>
            <person name="Woese C."/>
            <person name="Bristow J."/>
            <person name="Kyrpides N."/>
        </authorList>
    </citation>
    <scope>NUCLEOTIDE SEQUENCE [LARGE SCALE GENOMIC DNA]</scope>
    <source>
        <strain evidence="10">ATCC 43588 / DSM 3639 / JCM 9404 / F1</strain>
    </source>
</reference>
<evidence type="ECO:0000256" key="5">
    <source>
        <dbReference type="ARBA" id="ARBA00022989"/>
    </source>
</evidence>
<dbReference type="Pfam" id="PF07690">
    <property type="entry name" value="MFS_1"/>
    <property type="match status" value="1"/>
</dbReference>
<gene>
    <name evidence="9" type="ordered locus">Smar_0263</name>
</gene>
<evidence type="ECO:0000256" key="2">
    <source>
        <dbReference type="ARBA" id="ARBA00022448"/>
    </source>
</evidence>
<evidence type="ECO:0000256" key="3">
    <source>
        <dbReference type="ARBA" id="ARBA00022475"/>
    </source>
</evidence>
<name>A3DL66_STAMF</name>
<dbReference type="KEGG" id="smr:Smar_0263"/>
<dbReference type="InterPro" id="IPR036259">
    <property type="entry name" value="MFS_trans_sf"/>
</dbReference>
<proteinExistence type="predicted"/>
<organism evidence="9 10">
    <name type="scientific">Staphylothermus marinus (strain ATCC 43588 / DSM 3639 / JCM 9404 / F1)</name>
    <dbReference type="NCBI Taxonomy" id="399550"/>
    <lineage>
        <taxon>Archaea</taxon>
        <taxon>Thermoproteota</taxon>
        <taxon>Thermoprotei</taxon>
        <taxon>Desulfurococcales</taxon>
        <taxon>Desulfurococcaceae</taxon>
        <taxon>Staphylothermus</taxon>
    </lineage>
</organism>
<dbReference type="Gene3D" id="1.20.1250.20">
    <property type="entry name" value="MFS general substrate transporter like domains"/>
    <property type="match status" value="1"/>
</dbReference>
<dbReference type="SUPFAM" id="SSF103473">
    <property type="entry name" value="MFS general substrate transporter"/>
    <property type="match status" value="1"/>
</dbReference>
<keyword evidence="3" id="KW-1003">Cell membrane</keyword>
<dbReference type="OrthoDB" id="117970at2157"/>
<evidence type="ECO:0000256" key="7">
    <source>
        <dbReference type="SAM" id="Phobius"/>
    </source>
</evidence>
<keyword evidence="4 7" id="KW-0812">Transmembrane</keyword>
<feature type="transmembrane region" description="Helical" evidence="7">
    <location>
        <begin position="54"/>
        <end position="75"/>
    </location>
</feature>
<dbReference type="STRING" id="399550.Smar_0263"/>
<feature type="transmembrane region" description="Helical" evidence="7">
    <location>
        <begin position="363"/>
        <end position="387"/>
    </location>
</feature>
<dbReference type="InterPro" id="IPR020846">
    <property type="entry name" value="MFS_dom"/>
</dbReference>
<feature type="domain" description="Major facilitator superfamily (MFS) profile" evidence="8">
    <location>
        <begin position="12"/>
        <end position="423"/>
    </location>
</feature>
<dbReference type="GO" id="GO:0022857">
    <property type="term" value="F:transmembrane transporter activity"/>
    <property type="evidence" value="ECO:0007669"/>
    <property type="project" value="InterPro"/>
</dbReference>
<dbReference type="EMBL" id="CP000575">
    <property type="protein sequence ID" value="ABN69376.1"/>
    <property type="molecule type" value="Genomic_DNA"/>
</dbReference>
<evidence type="ECO:0000313" key="9">
    <source>
        <dbReference type="EMBL" id="ABN69376.1"/>
    </source>
</evidence>
<sequence length="428" mass="46947">MSETKNIYLKSILITLALLVLSYFAGDYMLAAVIDPMHQEGIIPGTEATWRTYAGLLKTIPGLVGLALTIMWGVLADKIGRPRLLFILGITMGLSLALVSFAMNYIYLLLILTIFGIAKIGIGPVIYAFIPDIMPPEKRGLGYAAYYAPSVLGFVVGMIIGGILFYWRTAYLLVGLMILVFAIPLYLLSRGIRIGFAEEKIIEKKYRFIDALRAALNKTITLMMIQIIPWAIPWGFITLFGVDYIKIRWGLPGPIASGILAIAALSIATGHILGGKLADNLVKKGNVNGRVKISVIGIVIGYLAMLGMFIYPYPYGSTAITDLLPPIILALTGLMFTTFAYPNISSIISDCAYPEYRGTVFSLYNILNTSGWAIGPVLYGLIAGYYISIGIPEKTALMYSAVLIEALWLISLIIWIIVGKTYPRDRIK</sequence>
<dbReference type="AlphaFoldDB" id="A3DL66"/>
<accession>A3DL66</accession>
<feature type="transmembrane region" description="Helical" evidence="7">
    <location>
        <begin position="399"/>
        <end position="418"/>
    </location>
</feature>
<keyword evidence="5 7" id="KW-1133">Transmembrane helix</keyword>
<reference evidence="9 10" key="2">
    <citation type="journal article" date="2009" name="Stand. Genomic Sci.">
        <title>Complete genome sequence of Staphylothermus marinus Stetter and Fiala 1986 type strain F1.</title>
        <authorList>
            <person name="Anderson I.J."/>
            <person name="Sun H."/>
            <person name="Lapidus A."/>
            <person name="Copeland A."/>
            <person name="Glavina Del Rio T."/>
            <person name="Tice H."/>
            <person name="Dalin E."/>
            <person name="Lucas S."/>
            <person name="Barry K."/>
            <person name="Land M."/>
            <person name="Richardson P."/>
            <person name="Huber H."/>
            <person name="Kyrpides N.C."/>
        </authorList>
    </citation>
    <scope>NUCLEOTIDE SEQUENCE [LARGE SCALE GENOMIC DNA]</scope>
    <source>
        <strain evidence="10">ATCC 43588 / DSM 3639 / JCM 9404 / F1</strain>
    </source>
</reference>
<evidence type="ECO:0000256" key="1">
    <source>
        <dbReference type="ARBA" id="ARBA00004651"/>
    </source>
</evidence>